<keyword evidence="5" id="KW-0677">Repeat</keyword>
<dbReference type="GO" id="GO:1990904">
    <property type="term" value="C:ribonucleoprotein complex"/>
    <property type="evidence" value="ECO:0007669"/>
    <property type="project" value="UniProtKB-KW"/>
</dbReference>
<evidence type="ECO:0000256" key="4">
    <source>
        <dbReference type="ARBA" id="ARBA00022664"/>
    </source>
</evidence>
<dbReference type="PROSITE" id="PS51295">
    <property type="entry name" value="CRM"/>
    <property type="match status" value="1"/>
</dbReference>
<dbReference type="GO" id="GO:0000373">
    <property type="term" value="P:Group II intron splicing"/>
    <property type="evidence" value="ECO:0007669"/>
    <property type="project" value="UniProtKB-ARBA"/>
</dbReference>
<keyword evidence="9" id="KW-0687">Ribonucleoprotein</keyword>
<evidence type="ECO:0000259" key="11">
    <source>
        <dbReference type="PROSITE" id="PS51295"/>
    </source>
</evidence>
<keyword evidence="4" id="KW-0507">mRNA processing</keyword>
<reference evidence="12" key="1">
    <citation type="submission" date="2014-09" db="EMBL/GenBank/DDBJ databases">
        <authorList>
            <person name="Magalhaes I.L.F."/>
            <person name="Oliveira U."/>
            <person name="Santos F.R."/>
            <person name="Vidigal T.H.D.A."/>
            <person name="Brescovit A.D."/>
            <person name="Santos A.J."/>
        </authorList>
    </citation>
    <scope>NUCLEOTIDE SEQUENCE</scope>
    <source>
        <tissue evidence="12">Shoot tissue taken approximately 20 cm above the soil surface</tissue>
    </source>
</reference>
<dbReference type="InterPro" id="IPR045278">
    <property type="entry name" value="CRS1/CFM2/CFM3"/>
</dbReference>
<comment type="subcellular location">
    <subcellularLocation>
        <location evidence="1">Plastid</location>
        <location evidence="1">Chloroplast</location>
    </subcellularLocation>
</comment>
<dbReference type="GO" id="GO:0006397">
    <property type="term" value="P:mRNA processing"/>
    <property type="evidence" value="ECO:0007669"/>
    <property type="project" value="UniProtKB-KW"/>
</dbReference>
<dbReference type="GO" id="GO:0009507">
    <property type="term" value="C:chloroplast"/>
    <property type="evidence" value="ECO:0007669"/>
    <property type="project" value="UniProtKB-SubCell"/>
</dbReference>
<feature type="domain" description="CRM" evidence="11">
    <location>
        <begin position="97"/>
        <end position="167"/>
    </location>
</feature>
<evidence type="ECO:0000313" key="12">
    <source>
        <dbReference type="EMBL" id="JAD76913.1"/>
    </source>
</evidence>
<keyword evidence="2" id="KW-0150">Chloroplast</keyword>
<dbReference type="PANTHER" id="PTHR31846:SF10">
    <property type="entry name" value="CHLOROPLASTIC GROUP IIA INTRON SPLICING FACILITATOR CRS1, CHLOROPLASTIC"/>
    <property type="match status" value="1"/>
</dbReference>
<organism evidence="12">
    <name type="scientific">Arundo donax</name>
    <name type="common">Giant reed</name>
    <name type="synonym">Donax arundinaceus</name>
    <dbReference type="NCBI Taxonomy" id="35708"/>
    <lineage>
        <taxon>Eukaryota</taxon>
        <taxon>Viridiplantae</taxon>
        <taxon>Streptophyta</taxon>
        <taxon>Embryophyta</taxon>
        <taxon>Tracheophyta</taxon>
        <taxon>Spermatophyta</taxon>
        <taxon>Magnoliopsida</taxon>
        <taxon>Liliopsida</taxon>
        <taxon>Poales</taxon>
        <taxon>Poaceae</taxon>
        <taxon>PACMAD clade</taxon>
        <taxon>Arundinoideae</taxon>
        <taxon>Arundineae</taxon>
        <taxon>Arundo</taxon>
    </lineage>
</organism>
<protein>
    <submittedName>
        <fullName evidence="12">Crs1</fullName>
    </submittedName>
</protein>
<evidence type="ECO:0000256" key="7">
    <source>
        <dbReference type="ARBA" id="ARBA00022946"/>
    </source>
</evidence>
<keyword evidence="6 10" id="KW-0694">RNA-binding</keyword>
<evidence type="ECO:0000256" key="6">
    <source>
        <dbReference type="ARBA" id="ARBA00022884"/>
    </source>
</evidence>
<accession>A0A0A9CR46</accession>
<dbReference type="PANTHER" id="PTHR31846">
    <property type="entry name" value="CRS1 / YHBY (CRM) DOMAIN-CONTAINING PROTEIN"/>
    <property type="match status" value="1"/>
</dbReference>
<evidence type="ECO:0000256" key="5">
    <source>
        <dbReference type="ARBA" id="ARBA00022737"/>
    </source>
</evidence>
<keyword evidence="3" id="KW-0934">Plastid</keyword>
<dbReference type="AlphaFoldDB" id="A0A0A9CR46"/>
<evidence type="ECO:0000256" key="3">
    <source>
        <dbReference type="ARBA" id="ARBA00022640"/>
    </source>
</evidence>
<evidence type="ECO:0000256" key="10">
    <source>
        <dbReference type="PROSITE-ProRule" id="PRU00626"/>
    </source>
</evidence>
<dbReference type="GO" id="GO:0003729">
    <property type="term" value="F:mRNA binding"/>
    <property type="evidence" value="ECO:0007669"/>
    <property type="project" value="InterPro"/>
</dbReference>
<keyword evidence="8" id="KW-0508">mRNA splicing</keyword>
<evidence type="ECO:0000256" key="9">
    <source>
        <dbReference type="ARBA" id="ARBA00023274"/>
    </source>
</evidence>
<evidence type="ECO:0000256" key="2">
    <source>
        <dbReference type="ARBA" id="ARBA00022528"/>
    </source>
</evidence>
<proteinExistence type="predicted"/>
<reference evidence="12" key="2">
    <citation type="journal article" date="2015" name="Data Brief">
        <title>Shoot transcriptome of the giant reed, Arundo donax.</title>
        <authorList>
            <person name="Barrero R.A."/>
            <person name="Guerrero F.D."/>
            <person name="Moolhuijzen P."/>
            <person name="Goolsby J.A."/>
            <person name="Tidwell J."/>
            <person name="Bellgard S.E."/>
            <person name="Bellgard M.I."/>
        </authorList>
    </citation>
    <scope>NUCLEOTIDE SEQUENCE</scope>
    <source>
        <tissue evidence="12">Shoot tissue taken approximately 20 cm above the soil surface</tissue>
    </source>
</reference>
<evidence type="ECO:0000256" key="8">
    <source>
        <dbReference type="ARBA" id="ARBA00023187"/>
    </source>
</evidence>
<keyword evidence="7" id="KW-0809">Transit peptide</keyword>
<sequence>MFLHPKGTSGAQLNHWPMIILKQMMFFKEMSKAFVLRRIKNLSKVHFMREKSTDYWTAWALDYWWWNTPLPVDADLLPEFVPGFKTPFRQCPPGVRPTLADDELTYLRKLARPLPIHFALGRNTKLQGLAAAILKLWGKSLIAKTAVKVGVQNSKALGKKPYSKYRS</sequence>
<dbReference type="SUPFAM" id="SSF75471">
    <property type="entry name" value="YhbY-like"/>
    <property type="match status" value="1"/>
</dbReference>
<dbReference type="InterPro" id="IPR035920">
    <property type="entry name" value="YhbY-like_sf"/>
</dbReference>
<evidence type="ECO:0000256" key="1">
    <source>
        <dbReference type="ARBA" id="ARBA00004229"/>
    </source>
</evidence>
<dbReference type="InterPro" id="IPR001890">
    <property type="entry name" value="RNA-binding_CRM"/>
</dbReference>
<dbReference type="EMBL" id="GBRH01220982">
    <property type="protein sequence ID" value="JAD76913.1"/>
    <property type="molecule type" value="Transcribed_RNA"/>
</dbReference>
<name>A0A0A9CR46_ARUDO</name>